<keyword evidence="3" id="KW-0503">Monooxygenase</keyword>
<name>M2XPV8_9PSEU</name>
<evidence type="ECO:0000313" key="4">
    <source>
        <dbReference type="Proteomes" id="UP000054226"/>
    </source>
</evidence>
<feature type="domain" description="FAD dependent oxidoreductase" evidence="2">
    <location>
        <begin position="7"/>
        <end position="48"/>
    </location>
</feature>
<sequence length="236" mass="25320">MTGAAQVAVIGGGQAGLAAGYYLRRAGLDFVILDAQAQPGGAWGHGWDSLRLFSSARHSSLPGWPMPPYPGPGYPTAEHVVDYPRRVRETLRAPDPPRRGGDRRVPRRRALPGEHRYRGLERRGGRQCDGDLVAPISSTGPRRVHRSSVAHGGLPGSGGVRGSGCRGGRWWKLRRALETGQPDTAGVTGLGDIVAVPPVREARDAGLLRPRPMFSRLDVDGPVWTDGARQRADAVI</sequence>
<keyword evidence="4" id="KW-1185">Reference proteome</keyword>
<organism evidence="3 4">
    <name type="scientific">Amycolatopsis decaplanina DSM 44594</name>
    <dbReference type="NCBI Taxonomy" id="1284240"/>
    <lineage>
        <taxon>Bacteria</taxon>
        <taxon>Bacillati</taxon>
        <taxon>Actinomycetota</taxon>
        <taxon>Actinomycetes</taxon>
        <taxon>Pseudonocardiales</taxon>
        <taxon>Pseudonocardiaceae</taxon>
        <taxon>Amycolatopsis</taxon>
    </lineage>
</organism>
<dbReference type="GO" id="GO:0004497">
    <property type="term" value="F:monooxygenase activity"/>
    <property type="evidence" value="ECO:0007669"/>
    <property type="project" value="UniProtKB-KW"/>
</dbReference>
<dbReference type="InterPro" id="IPR006076">
    <property type="entry name" value="FAD-dep_OxRdtase"/>
</dbReference>
<protein>
    <submittedName>
        <fullName evidence="3">Monooxygenase, putative</fullName>
    </submittedName>
</protein>
<feature type="compositionally biased region" description="Basic and acidic residues" evidence="1">
    <location>
        <begin position="87"/>
        <end position="104"/>
    </location>
</feature>
<gene>
    <name evidence="3" type="ORF">H074_37258</name>
</gene>
<proteinExistence type="predicted"/>
<reference evidence="3 4" key="1">
    <citation type="journal article" date="2013" name="Genome Announc.">
        <title>Draft Genome Sequence of Amycolatopsis decaplanina Strain DSM 44594T.</title>
        <authorList>
            <person name="Kaur N."/>
            <person name="Kumar S."/>
            <person name="Bala M."/>
            <person name="Raghava G.P."/>
            <person name="Mayilraj S."/>
        </authorList>
    </citation>
    <scope>NUCLEOTIDE SEQUENCE [LARGE SCALE GENOMIC DNA]</scope>
    <source>
        <strain evidence="3 4">DSM 44594</strain>
    </source>
</reference>
<feature type="region of interest" description="Disordered" evidence="1">
    <location>
        <begin position="87"/>
        <end position="165"/>
    </location>
</feature>
<evidence type="ECO:0000256" key="1">
    <source>
        <dbReference type="SAM" id="MobiDB-lite"/>
    </source>
</evidence>
<evidence type="ECO:0000313" key="3">
    <source>
        <dbReference type="EMBL" id="EME51215.1"/>
    </source>
</evidence>
<accession>M2XPV8</accession>
<evidence type="ECO:0000259" key="2">
    <source>
        <dbReference type="Pfam" id="PF01266"/>
    </source>
</evidence>
<dbReference type="InterPro" id="IPR036188">
    <property type="entry name" value="FAD/NAD-bd_sf"/>
</dbReference>
<dbReference type="EMBL" id="AOHO01000080">
    <property type="protein sequence ID" value="EME51215.1"/>
    <property type="molecule type" value="Genomic_DNA"/>
</dbReference>
<dbReference type="PRINTS" id="PR00419">
    <property type="entry name" value="ADXRDTASE"/>
</dbReference>
<dbReference type="AlphaFoldDB" id="M2XPV8"/>
<keyword evidence="3" id="KW-0560">Oxidoreductase</keyword>
<comment type="caution">
    <text evidence="3">The sequence shown here is derived from an EMBL/GenBank/DDBJ whole genome shotgun (WGS) entry which is preliminary data.</text>
</comment>
<dbReference type="Pfam" id="PF01266">
    <property type="entry name" value="DAO"/>
    <property type="match status" value="1"/>
</dbReference>
<feature type="compositionally biased region" description="Basic and acidic residues" evidence="1">
    <location>
        <begin position="111"/>
        <end position="129"/>
    </location>
</feature>
<feature type="compositionally biased region" description="Gly residues" evidence="1">
    <location>
        <begin position="153"/>
        <end position="165"/>
    </location>
</feature>
<dbReference type="SUPFAM" id="SSF51905">
    <property type="entry name" value="FAD/NAD(P)-binding domain"/>
    <property type="match status" value="1"/>
</dbReference>
<dbReference type="Gene3D" id="3.50.50.60">
    <property type="entry name" value="FAD/NAD(P)-binding domain"/>
    <property type="match status" value="2"/>
</dbReference>
<dbReference type="Proteomes" id="UP000054226">
    <property type="component" value="Unassembled WGS sequence"/>
</dbReference>